<dbReference type="InterPro" id="IPR023631">
    <property type="entry name" value="Amidase_dom"/>
</dbReference>
<reference evidence="2 3" key="1">
    <citation type="journal article" date="2015" name="Genome Announc.">
        <title>Expanding the biotechnology potential of lactobacilli through comparative genomics of 213 strains and associated genera.</title>
        <authorList>
            <person name="Sun Z."/>
            <person name="Harris H.M."/>
            <person name="McCann A."/>
            <person name="Guo C."/>
            <person name="Argimon S."/>
            <person name="Zhang W."/>
            <person name="Yang X."/>
            <person name="Jeffery I.B."/>
            <person name="Cooney J.C."/>
            <person name="Kagawa T.F."/>
            <person name="Liu W."/>
            <person name="Song Y."/>
            <person name="Salvetti E."/>
            <person name="Wrobel A."/>
            <person name="Rasinkangas P."/>
            <person name="Parkhill J."/>
            <person name="Rea M.C."/>
            <person name="O'Sullivan O."/>
            <person name="Ritari J."/>
            <person name="Douillard F.P."/>
            <person name="Paul Ross R."/>
            <person name="Yang R."/>
            <person name="Briner A.E."/>
            <person name="Felis G.E."/>
            <person name="de Vos W.M."/>
            <person name="Barrangou R."/>
            <person name="Klaenhammer T.R."/>
            <person name="Caufield P.W."/>
            <person name="Cui Y."/>
            <person name="Zhang H."/>
            <person name="O'Toole P.W."/>
        </authorList>
    </citation>
    <scope>NUCLEOTIDE SEQUENCE [LARGE SCALE GENOMIC DNA]</scope>
    <source>
        <strain evidence="2 3">DSM 19971</strain>
    </source>
</reference>
<dbReference type="OrthoDB" id="9811471at2"/>
<dbReference type="PATRIC" id="fig|1423812.3.peg.2191"/>
<evidence type="ECO:0000313" key="2">
    <source>
        <dbReference type="EMBL" id="KRL38114.1"/>
    </source>
</evidence>
<name>A0A0R1Q7D2_9LACO</name>
<evidence type="ECO:0000313" key="3">
    <source>
        <dbReference type="Proteomes" id="UP000051155"/>
    </source>
</evidence>
<dbReference type="InterPro" id="IPR036928">
    <property type="entry name" value="AS_sf"/>
</dbReference>
<gene>
    <name evidence="2" type="ORF">FD20_GL002062</name>
</gene>
<dbReference type="PANTHER" id="PTHR46310">
    <property type="entry name" value="AMIDASE 1"/>
    <property type="match status" value="1"/>
</dbReference>
<dbReference type="Proteomes" id="UP000051155">
    <property type="component" value="Unassembled WGS sequence"/>
</dbReference>
<dbReference type="RefSeq" id="WP_057736340.1">
    <property type="nucleotide sequence ID" value="NZ_AZEG01000006.1"/>
</dbReference>
<sequence>MIKNQQAKTTPYIDPEYEQPALEKGELSNKTFAIKDVFNLKGHTSGLGNPDWKKIHGPAKENATVVDMLLKQGASLRGVTISDEFMYSIKGVNIHYGTPANPKYPWAFTGGSSSGSASAVAAHDVDFALGTDTGGSVRVPASYCGLYGFRPTHDIHMLEGVAPLAPSFDTVGLLTRSSEMLSQLGDVLYAPVEKQFDDLVLLRDAFDLASEDYKEEVLPFIDELSISKKIKKLPAQFELMSLLDTFKAIQGYEAWQNYGDWVSKNKDKIGKDIKAHFDFAEQISKETNVVEKARVNQQEWKDYLAKELKPGQLLLVPTTPDAAPAKTIGIKEMEEVRKNTQLLTTIAGLSGLPQITVPVEKNGYSFGLSFIASQGMDLPLIKFVQNLVNESK</sequence>
<dbReference type="Gene3D" id="3.90.1300.10">
    <property type="entry name" value="Amidase signature (AS) domain"/>
    <property type="match status" value="1"/>
</dbReference>
<evidence type="ECO:0000259" key="1">
    <source>
        <dbReference type="Pfam" id="PF01425"/>
    </source>
</evidence>
<feature type="domain" description="Amidase" evidence="1">
    <location>
        <begin position="12"/>
        <end position="215"/>
    </location>
</feature>
<dbReference type="PANTHER" id="PTHR46310:SF7">
    <property type="entry name" value="AMIDASE 1"/>
    <property type="match status" value="1"/>
</dbReference>
<dbReference type="EMBL" id="AZEG01000006">
    <property type="protein sequence ID" value="KRL38114.1"/>
    <property type="molecule type" value="Genomic_DNA"/>
</dbReference>
<organism evidence="2 3">
    <name type="scientific">Liquorilactobacillus uvarum DSM 19971</name>
    <dbReference type="NCBI Taxonomy" id="1423812"/>
    <lineage>
        <taxon>Bacteria</taxon>
        <taxon>Bacillati</taxon>
        <taxon>Bacillota</taxon>
        <taxon>Bacilli</taxon>
        <taxon>Lactobacillales</taxon>
        <taxon>Lactobacillaceae</taxon>
        <taxon>Liquorilactobacillus</taxon>
    </lineage>
</organism>
<dbReference type="NCBIfam" id="NF006169">
    <property type="entry name" value="PRK08310.1"/>
    <property type="match status" value="1"/>
</dbReference>
<accession>A0A0R1Q7D2</accession>
<dbReference type="STRING" id="1423812.FD20_GL002062"/>
<dbReference type="InterPro" id="IPR020556">
    <property type="entry name" value="Amidase_CS"/>
</dbReference>
<dbReference type="SUPFAM" id="SSF75304">
    <property type="entry name" value="Amidase signature (AS) enzymes"/>
    <property type="match status" value="1"/>
</dbReference>
<proteinExistence type="predicted"/>
<dbReference type="PROSITE" id="PS00571">
    <property type="entry name" value="AMIDASES"/>
    <property type="match status" value="1"/>
</dbReference>
<dbReference type="AlphaFoldDB" id="A0A0R1Q7D2"/>
<dbReference type="Pfam" id="PF01425">
    <property type="entry name" value="Amidase"/>
    <property type="match status" value="1"/>
</dbReference>
<keyword evidence="3" id="KW-1185">Reference proteome</keyword>
<comment type="caution">
    <text evidence="2">The sequence shown here is derived from an EMBL/GenBank/DDBJ whole genome shotgun (WGS) entry which is preliminary data.</text>
</comment>
<protein>
    <recommendedName>
        <fullName evidence="1">Amidase domain-containing protein</fullName>
    </recommendedName>
</protein>